<feature type="domain" description="Nephrocystin 3-like N-terminal" evidence="3">
    <location>
        <begin position="453"/>
        <end position="565"/>
    </location>
</feature>
<dbReference type="EMBL" id="JAUEPN010000015">
    <property type="protein sequence ID" value="KAK3290170.1"/>
    <property type="molecule type" value="Genomic_DNA"/>
</dbReference>
<dbReference type="InterPro" id="IPR036770">
    <property type="entry name" value="Ankyrin_rpt-contain_sf"/>
</dbReference>
<reference evidence="4" key="1">
    <citation type="journal article" date="2023" name="Mol. Phylogenet. Evol.">
        <title>Genome-scale phylogeny and comparative genomics of the fungal order Sordariales.</title>
        <authorList>
            <person name="Hensen N."/>
            <person name="Bonometti L."/>
            <person name="Westerberg I."/>
            <person name="Brannstrom I.O."/>
            <person name="Guillou S."/>
            <person name="Cros-Aarteil S."/>
            <person name="Calhoun S."/>
            <person name="Haridas S."/>
            <person name="Kuo A."/>
            <person name="Mondo S."/>
            <person name="Pangilinan J."/>
            <person name="Riley R."/>
            <person name="LaButti K."/>
            <person name="Andreopoulos B."/>
            <person name="Lipzen A."/>
            <person name="Chen C."/>
            <person name="Yan M."/>
            <person name="Daum C."/>
            <person name="Ng V."/>
            <person name="Clum A."/>
            <person name="Steindorff A."/>
            <person name="Ohm R.A."/>
            <person name="Martin F."/>
            <person name="Silar P."/>
            <person name="Natvig D.O."/>
            <person name="Lalanne C."/>
            <person name="Gautier V."/>
            <person name="Ament-Velasquez S.L."/>
            <person name="Kruys A."/>
            <person name="Hutchinson M.I."/>
            <person name="Powell A.J."/>
            <person name="Barry K."/>
            <person name="Miller A.N."/>
            <person name="Grigoriev I.V."/>
            <person name="Debuchy R."/>
            <person name="Gladieux P."/>
            <person name="Hiltunen Thoren M."/>
            <person name="Johannesson H."/>
        </authorList>
    </citation>
    <scope>NUCLEOTIDE SEQUENCE</scope>
    <source>
        <strain evidence="4">CBS 168.71</strain>
    </source>
</reference>
<evidence type="ECO:0000256" key="1">
    <source>
        <dbReference type="ARBA" id="ARBA00022737"/>
    </source>
</evidence>
<feature type="region of interest" description="Disordered" evidence="2">
    <location>
        <begin position="378"/>
        <end position="404"/>
    </location>
</feature>
<dbReference type="Proteomes" id="UP001278766">
    <property type="component" value="Unassembled WGS sequence"/>
</dbReference>
<protein>
    <recommendedName>
        <fullName evidence="3">Nephrocystin 3-like N-terminal domain-containing protein</fullName>
    </recommendedName>
</protein>
<evidence type="ECO:0000313" key="5">
    <source>
        <dbReference type="Proteomes" id="UP001278766"/>
    </source>
</evidence>
<dbReference type="Pfam" id="PF24883">
    <property type="entry name" value="NPHP3_N"/>
    <property type="match status" value="1"/>
</dbReference>
<proteinExistence type="predicted"/>
<accession>A0AAE0H559</accession>
<dbReference type="PANTHER" id="PTHR10039">
    <property type="entry name" value="AMELOGENIN"/>
    <property type="match status" value="1"/>
</dbReference>
<dbReference type="Gene3D" id="3.40.50.1820">
    <property type="entry name" value="alpha/beta hydrolase"/>
    <property type="match status" value="1"/>
</dbReference>
<dbReference type="SUPFAM" id="SSF48403">
    <property type="entry name" value="Ankyrin repeat"/>
    <property type="match status" value="1"/>
</dbReference>
<dbReference type="InterPro" id="IPR056884">
    <property type="entry name" value="NPHP3-like_N"/>
</dbReference>
<feature type="compositionally biased region" description="Basic and acidic residues" evidence="2">
    <location>
        <begin position="378"/>
        <end position="389"/>
    </location>
</feature>
<dbReference type="SUPFAM" id="SSF53474">
    <property type="entry name" value="alpha/beta-Hydrolases"/>
    <property type="match status" value="1"/>
</dbReference>
<gene>
    <name evidence="4" type="ORF">B0H64DRAFT_368987</name>
</gene>
<evidence type="ECO:0000313" key="4">
    <source>
        <dbReference type="EMBL" id="KAK3290170.1"/>
    </source>
</evidence>
<dbReference type="Gene3D" id="1.25.40.20">
    <property type="entry name" value="Ankyrin repeat-containing domain"/>
    <property type="match status" value="1"/>
</dbReference>
<reference evidence="4" key="2">
    <citation type="submission" date="2023-06" db="EMBL/GenBank/DDBJ databases">
        <authorList>
            <consortium name="Lawrence Berkeley National Laboratory"/>
            <person name="Haridas S."/>
            <person name="Hensen N."/>
            <person name="Bonometti L."/>
            <person name="Westerberg I."/>
            <person name="Brannstrom I.O."/>
            <person name="Guillou S."/>
            <person name="Cros-Aarteil S."/>
            <person name="Calhoun S."/>
            <person name="Kuo A."/>
            <person name="Mondo S."/>
            <person name="Pangilinan J."/>
            <person name="Riley R."/>
            <person name="Labutti K."/>
            <person name="Andreopoulos B."/>
            <person name="Lipzen A."/>
            <person name="Chen C."/>
            <person name="Yanf M."/>
            <person name="Daum C."/>
            <person name="Ng V."/>
            <person name="Clum A."/>
            <person name="Steindorff A."/>
            <person name="Ohm R."/>
            <person name="Martin F."/>
            <person name="Silar P."/>
            <person name="Natvig D."/>
            <person name="Lalanne C."/>
            <person name="Gautier V."/>
            <person name="Ament-Velasquez S.L."/>
            <person name="Kruys A."/>
            <person name="Hutchinson M.I."/>
            <person name="Powell A.J."/>
            <person name="Barry K."/>
            <person name="Miller A.N."/>
            <person name="Grigoriev I.V."/>
            <person name="Debuchy R."/>
            <person name="Gladieux P."/>
            <person name="Thoren M.H."/>
            <person name="Johannesson H."/>
        </authorList>
    </citation>
    <scope>NUCLEOTIDE SEQUENCE</scope>
    <source>
        <strain evidence="4">CBS 168.71</strain>
    </source>
</reference>
<dbReference type="GeneID" id="87838943"/>
<dbReference type="PANTHER" id="PTHR10039:SF5">
    <property type="entry name" value="NACHT DOMAIN-CONTAINING PROTEIN"/>
    <property type="match status" value="1"/>
</dbReference>
<organism evidence="4 5">
    <name type="scientific">Chaetomium fimeti</name>
    <dbReference type="NCBI Taxonomy" id="1854472"/>
    <lineage>
        <taxon>Eukaryota</taxon>
        <taxon>Fungi</taxon>
        <taxon>Dikarya</taxon>
        <taxon>Ascomycota</taxon>
        <taxon>Pezizomycotina</taxon>
        <taxon>Sordariomycetes</taxon>
        <taxon>Sordariomycetidae</taxon>
        <taxon>Sordariales</taxon>
        <taxon>Chaetomiaceae</taxon>
        <taxon>Chaetomium</taxon>
    </lineage>
</organism>
<evidence type="ECO:0000256" key="2">
    <source>
        <dbReference type="SAM" id="MobiDB-lite"/>
    </source>
</evidence>
<keyword evidence="1" id="KW-0677">Repeat</keyword>
<dbReference type="RefSeq" id="XP_062653684.1">
    <property type="nucleotide sequence ID" value="XM_062801995.1"/>
</dbReference>
<comment type="caution">
    <text evidence="4">The sequence shown here is derived from an EMBL/GenBank/DDBJ whole genome shotgun (WGS) entry which is preliminary data.</text>
</comment>
<evidence type="ECO:0000259" key="3">
    <source>
        <dbReference type="Pfam" id="PF24883"/>
    </source>
</evidence>
<dbReference type="InterPro" id="IPR029058">
    <property type="entry name" value="AB_hydrolase_fold"/>
</dbReference>
<sequence>MDAQDWHRIVFRIRNLPSHVSSLAEASRLVGRALNIPVEHVLVYSLARTSDIWDDSLCKVATAQFETLPPSLRKTTGEDEWSIPLPEGAPGQVLLLDTHFKGMTVLNDVDPPTTHRADCIAISGLASHPFGSWQPRGRDKTFMWIRDALPRLVPGIRSIIYGYDSSLTRSDSFQSISDIAQSLVFRLKSGGWNSPSAKPIIFLAHSLGGLVLKEAFVEMADSNAAVSSVLDNVMGTIMFGVPSLGMEQRHLMTMAEGEANEFLLQDLSRENGGNYVRQLNKRFESLSFLRTTPVYWAYETKLSPTVKRRPSGTWERTGTPAVLVNLDSATCYHWRKNKSMTIPINEDHANMVKFSKGHADLGTIIHLIDELCDPAHRQHRNADGHHVDAPEEAQTKPPPDPGVPSAIVRDTEGERKLEGLGNLLSSIDSLQTALDSSELELRINQVSEPFVETFEWIFDLPVFSTWVQEWSGPKLFWIRGKPGSGKSTLMKFILQNKQTWELFHNPTTASLEITAAFFFHYRGTAIQKSFEGILRGLITRTLVPHYVDYQAQHRPTWDKYRALREQRKTSESRKKTIEDDLRKIEVKLGEYDGEPSAAVAVKHIEAEQHVLRRELRAVDGDIKTVNSTVRSLAAGFAPYYNIPTANFLRSVAKEYQKGNDGLIAKLERVLRRILDQDTTKVDLLLFFDALDEFDGSLHMISRFLKGLVQPSRTSKTRVKVCFSGRDWKTLKEHFSTYPGITLQDHTRHDMETYAAGSLVSSRISHPAIVRIIPAVIARANGVFLWVRLALGELFEMVKSDPNASPQALEERLWGLPDDLSEFYKRIVERISASNRRKAFCLLELLVRLQGSHMSTVELRDAVLISDCRTFEEAQDALAIAHAMDGDEESRYEKIWDEISTWGGGLVEIKQHGLAGRAQLMHQTVFEFVASIPFKRIVLGDSAVIIDENGHSFHLKYWSLQECWAKKNVEAVNGLFEELVSFAPPRGRYQFFAFTYRSQETLERLAYHAQQSEATTGSSHFDFLYSIPFIDQAPIFFEGRSWNRDNVFISLVASCGLALCLKDWIAKNPPKALGRLVSASSGTPWDFPTIGALVLAPLQTNFNDGLLVTLRLLLENGYDASMEPRLVSLLCEQLWRNSLLSSQSATEQEYRIPDSALLTIIVLALQHGWSPDAPANLYGRDTLLQCRARALHVAPPALAEELIHNGADPNLCDSEGFTPLDWALVVPYHVSQGWNLARRYEMCSILLKAGGAVSSKTPRKVWQNALAEFKKQGFGIQSLQERLTAQGPERHRQGGAASRRVRPWLGIFQRARSDDK</sequence>
<name>A0AAE0H559_9PEZI</name>
<keyword evidence="5" id="KW-1185">Reference proteome</keyword>